<evidence type="ECO:0000313" key="4">
    <source>
        <dbReference type="Proteomes" id="UP001589891"/>
    </source>
</evidence>
<dbReference type="Proteomes" id="UP001589891">
    <property type="component" value="Unassembled WGS sequence"/>
</dbReference>
<keyword evidence="2" id="KW-0732">Signal</keyword>
<evidence type="ECO:0000256" key="2">
    <source>
        <dbReference type="SAM" id="SignalP"/>
    </source>
</evidence>
<evidence type="ECO:0000256" key="1">
    <source>
        <dbReference type="SAM" id="MobiDB-lite"/>
    </source>
</evidence>
<dbReference type="EMBL" id="JBHLSS010000128">
    <property type="protein sequence ID" value="MFC0711732.1"/>
    <property type="molecule type" value="Genomic_DNA"/>
</dbReference>
<accession>A0ABV6SQC5</accession>
<keyword evidence="4" id="KW-1185">Reference proteome</keyword>
<reference evidence="3 4" key="1">
    <citation type="submission" date="2024-09" db="EMBL/GenBank/DDBJ databases">
        <authorList>
            <person name="Sun Q."/>
            <person name="Mori K."/>
        </authorList>
    </citation>
    <scope>NUCLEOTIDE SEQUENCE [LARGE SCALE GENOMIC DNA]</scope>
    <source>
        <strain evidence="3 4">NCAIM B.01794</strain>
    </source>
</reference>
<protein>
    <recommendedName>
        <fullName evidence="5">Glycine zipper domain-containing protein</fullName>
    </recommendedName>
</protein>
<dbReference type="RefSeq" id="WP_376948720.1">
    <property type="nucleotide sequence ID" value="NZ_CP171449.1"/>
</dbReference>
<gene>
    <name evidence="3" type="ORF">ACFFGX_20005</name>
</gene>
<feature type="signal peptide" evidence="2">
    <location>
        <begin position="1"/>
        <end position="23"/>
    </location>
</feature>
<sequence>MNMHRFGILALTFSLLASGNAQADEMSGKSEERIADKSTGGMTGLMVGAIGGPIGALIGAGVGALVGSSSHASGADGEQAFQARGDGARVKTVRSPGRRFATGDQVGIHGNRPSPKSAGKSAALADNAGARTLH</sequence>
<proteinExistence type="predicted"/>
<feature type="region of interest" description="Disordered" evidence="1">
    <location>
        <begin position="68"/>
        <end position="134"/>
    </location>
</feature>
<name>A0ABV6SQC5_AZOPA</name>
<evidence type="ECO:0000313" key="3">
    <source>
        <dbReference type="EMBL" id="MFC0711732.1"/>
    </source>
</evidence>
<feature type="chain" id="PRO_5047380819" description="Glycine zipper domain-containing protein" evidence="2">
    <location>
        <begin position="24"/>
        <end position="134"/>
    </location>
</feature>
<comment type="caution">
    <text evidence="3">The sequence shown here is derived from an EMBL/GenBank/DDBJ whole genome shotgun (WGS) entry which is preliminary data.</text>
</comment>
<evidence type="ECO:0008006" key="5">
    <source>
        <dbReference type="Google" id="ProtNLM"/>
    </source>
</evidence>
<organism evidence="3 4">
    <name type="scientific">Azorhizophilus paspali</name>
    <name type="common">Azotobacter paspali</name>
    <dbReference type="NCBI Taxonomy" id="69963"/>
    <lineage>
        <taxon>Bacteria</taxon>
        <taxon>Pseudomonadati</taxon>
        <taxon>Pseudomonadota</taxon>
        <taxon>Gammaproteobacteria</taxon>
        <taxon>Pseudomonadales</taxon>
        <taxon>Pseudomonadaceae</taxon>
        <taxon>Azorhizophilus</taxon>
    </lineage>
</organism>